<evidence type="ECO:0000313" key="3">
    <source>
        <dbReference type="Proteomes" id="UP000652761"/>
    </source>
</evidence>
<gene>
    <name evidence="2" type="ORF">Taro_036211</name>
</gene>
<protein>
    <submittedName>
        <fullName evidence="2">Uncharacterized protein</fullName>
    </submittedName>
</protein>
<evidence type="ECO:0000313" key="2">
    <source>
        <dbReference type="EMBL" id="MQM03431.1"/>
    </source>
</evidence>
<evidence type="ECO:0000256" key="1">
    <source>
        <dbReference type="SAM" id="MobiDB-lite"/>
    </source>
</evidence>
<feature type="region of interest" description="Disordered" evidence="1">
    <location>
        <begin position="1"/>
        <end position="42"/>
    </location>
</feature>
<accession>A0A843WCQ4</accession>
<keyword evidence="3" id="KW-1185">Reference proteome</keyword>
<feature type="region of interest" description="Disordered" evidence="1">
    <location>
        <begin position="151"/>
        <end position="174"/>
    </location>
</feature>
<comment type="caution">
    <text evidence="2">The sequence shown here is derived from an EMBL/GenBank/DDBJ whole genome shotgun (WGS) entry which is preliminary data.</text>
</comment>
<sequence length="291" mass="32311">MDSITDAKNNISQEREDGAGEEKTPPPSLPGWTAAGPSPRRRHRRRLPCCGYCSPSPLLLQPSPPCFRRCCCSRAVGFPLGRCRWLLCVRSHRWPPCCSPSPYAALPPLLLQARTLAAAPPSLRRRREGRRRRKAVCLSSPLLCFAQSQLGKAQTKNGKQRNKKEGKAGAKMQMHHPKIAENPLKKHVDLRGEAQTFPPWPSSPPIIKRRERPSHKGGFLKAENQSKALGRDCKAVWEKVWGICSDICQLRVGVTWLVHGWIWQAVNRKKAGGVGTGPSCGSYGRNCLLVP</sequence>
<proteinExistence type="predicted"/>
<feature type="compositionally biased region" description="Polar residues" evidence="1">
    <location>
        <begin position="1"/>
        <end position="12"/>
    </location>
</feature>
<dbReference type="AlphaFoldDB" id="A0A843WCQ4"/>
<dbReference type="EMBL" id="NMUH01003033">
    <property type="protein sequence ID" value="MQM03431.1"/>
    <property type="molecule type" value="Genomic_DNA"/>
</dbReference>
<reference evidence="2" key="1">
    <citation type="submission" date="2017-07" db="EMBL/GenBank/DDBJ databases">
        <title>Taro Niue Genome Assembly and Annotation.</title>
        <authorList>
            <person name="Atibalentja N."/>
            <person name="Keating K."/>
            <person name="Fields C.J."/>
        </authorList>
    </citation>
    <scope>NUCLEOTIDE SEQUENCE</scope>
    <source>
        <strain evidence="2">Niue_2</strain>
        <tissue evidence="2">Leaf</tissue>
    </source>
</reference>
<name>A0A843WCQ4_COLES</name>
<feature type="compositionally biased region" description="Basic and acidic residues" evidence="1">
    <location>
        <begin position="13"/>
        <end position="24"/>
    </location>
</feature>
<dbReference type="Proteomes" id="UP000652761">
    <property type="component" value="Unassembled WGS sequence"/>
</dbReference>
<organism evidence="2 3">
    <name type="scientific">Colocasia esculenta</name>
    <name type="common">Wild taro</name>
    <name type="synonym">Arum esculentum</name>
    <dbReference type="NCBI Taxonomy" id="4460"/>
    <lineage>
        <taxon>Eukaryota</taxon>
        <taxon>Viridiplantae</taxon>
        <taxon>Streptophyta</taxon>
        <taxon>Embryophyta</taxon>
        <taxon>Tracheophyta</taxon>
        <taxon>Spermatophyta</taxon>
        <taxon>Magnoliopsida</taxon>
        <taxon>Liliopsida</taxon>
        <taxon>Araceae</taxon>
        <taxon>Aroideae</taxon>
        <taxon>Colocasieae</taxon>
        <taxon>Colocasia</taxon>
    </lineage>
</organism>